<dbReference type="AlphaFoldDB" id="A0AAD9GSN5"/>
<accession>A0AAD9GSN5</accession>
<dbReference type="EMBL" id="JASMQC010000007">
    <property type="protein sequence ID" value="KAK1943967.1"/>
    <property type="molecule type" value="Genomic_DNA"/>
</dbReference>
<comment type="caution">
    <text evidence="2">The sequence shown here is derived from an EMBL/GenBank/DDBJ whole genome shotgun (WGS) entry which is preliminary data.</text>
</comment>
<proteinExistence type="predicted"/>
<feature type="compositionally biased region" description="Basic residues" evidence="1">
    <location>
        <begin position="188"/>
        <end position="201"/>
    </location>
</feature>
<gene>
    <name evidence="2" type="ORF">P3T76_005363</name>
</gene>
<sequence>MHKVCTNHRATKIDGTLHKLCEFHRRKANLNQQRLHRRQREQRAARELCTPVAHRSTKKHRPNPEATFDPVFPFMCDFATNETSEYSSVGGPSLPKIGTPDMDFLELLLIDMQSLPPVESFSSTGCVHNYSTATLSMFAFCDEAPSSTSLLMQCGYRSKVCTNLRATKLDGTLHKLCEFHRRKANLNQQRLHRRQREKRTRCQSESSSEESESTKDYLVKKARPNLEPMVHSPTDGCYYQPQYTPIANTSAFPKLGSADMDFLELLLLDMQPQSLPPLDTFLPSSSTADDNNSIVV</sequence>
<evidence type="ECO:0000313" key="2">
    <source>
        <dbReference type="EMBL" id="KAK1943967.1"/>
    </source>
</evidence>
<keyword evidence="3" id="KW-1185">Reference proteome</keyword>
<feature type="region of interest" description="Disordered" evidence="1">
    <location>
        <begin position="188"/>
        <end position="216"/>
    </location>
</feature>
<evidence type="ECO:0000256" key="1">
    <source>
        <dbReference type="SAM" id="MobiDB-lite"/>
    </source>
</evidence>
<dbReference type="Proteomes" id="UP001259832">
    <property type="component" value="Unassembled WGS sequence"/>
</dbReference>
<organism evidence="2 3">
    <name type="scientific">Phytophthora citrophthora</name>
    <dbReference type="NCBI Taxonomy" id="4793"/>
    <lineage>
        <taxon>Eukaryota</taxon>
        <taxon>Sar</taxon>
        <taxon>Stramenopiles</taxon>
        <taxon>Oomycota</taxon>
        <taxon>Peronosporomycetes</taxon>
        <taxon>Peronosporales</taxon>
        <taxon>Peronosporaceae</taxon>
        <taxon>Phytophthora</taxon>
    </lineage>
</organism>
<evidence type="ECO:0000313" key="3">
    <source>
        <dbReference type="Proteomes" id="UP001259832"/>
    </source>
</evidence>
<reference evidence="2" key="1">
    <citation type="submission" date="2023-08" db="EMBL/GenBank/DDBJ databases">
        <title>Reference Genome Resource for the Citrus Pathogen Phytophthora citrophthora.</title>
        <authorList>
            <person name="Moller H."/>
            <person name="Coetzee B."/>
            <person name="Rose L.J."/>
            <person name="Van Niekerk J.M."/>
        </authorList>
    </citation>
    <scope>NUCLEOTIDE SEQUENCE</scope>
    <source>
        <strain evidence="2">STE-U-9442</strain>
    </source>
</reference>
<name>A0AAD9GSN5_9STRA</name>
<protein>
    <submittedName>
        <fullName evidence="2">Uncharacterized protein</fullName>
    </submittedName>
</protein>